<name>A0A9Q0F8R4_9ROSI</name>
<comment type="caution">
    <text evidence="1">The sequence shown here is derived from an EMBL/GenBank/DDBJ whole genome shotgun (WGS) entry which is preliminary data.</text>
</comment>
<proteinExistence type="predicted"/>
<sequence length="68" mass="7450">MGIRMLGGSLASPLLTFDSVARLSCITVSSTITDLIRKIIAKSEEPGTLLFLLKSGQYIQLHKLKVQF</sequence>
<reference evidence="1" key="1">
    <citation type="submission" date="2022-02" db="EMBL/GenBank/DDBJ databases">
        <authorList>
            <person name="Henning P.M."/>
            <person name="McCubbin A.G."/>
            <person name="Shore J.S."/>
        </authorList>
    </citation>
    <scope>NUCLEOTIDE SEQUENCE</scope>
    <source>
        <strain evidence="1">F60SS</strain>
        <tissue evidence="1">Leaves</tissue>
    </source>
</reference>
<dbReference type="AlphaFoldDB" id="A0A9Q0F8R4"/>
<keyword evidence="2" id="KW-1185">Reference proteome</keyword>
<gene>
    <name evidence="1" type="ORF">Tsubulata_018198</name>
</gene>
<accession>A0A9Q0F8R4</accession>
<reference evidence="1" key="2">
    <citation type="journal article" date="2023" name="Plants (Basel)">
        <title>Annotation of the Turnera subulata (Passifloraceae) Draft Genome Reveals the S-Locus Evolved after the Divergence of Turneroideae from Passifloroideae in a Stepwise Manner.</title>
        <authorList>
            <person name="Henning P.M."/>
            <person name="Roalson E.H."/>
            <person name="Mir W."/>
            <person name="McCubbin A.G."/>
            <person name="Shore J.S."/>
        </authorList>
    </citation>
    <scope>NUCLEOTIDE SEQUENCE</scope>
    <source>
        <strain evidence="1">F60SS</strain>
    </source>
</reference>
<evidence type="ECO:0000313" key="1">
    <source>
        <dbReference type="EMBL" id="KAJ4827029.1"/>
    </source>
</evidence>
<evidence type="ECO:0000313" key="2">
    <source>
        <dbReference type="Proteomes" id="UP001141552"/>
    </source>
</evidence>
<protein>
    <submittedName>
        <fullName evidence="1">Uncharacterized protein</fullName>
    </submittedName>
</protein>
<organism evidence="1 2">
    <name type="scientific">Turnera subulata</name>
    <dbReference type="NCBI Taxonomy" id="218843"/>
    <lineage>
        <taxon>Eukaryota</taxon>
        <taxon>Viridiplantae</taxon>
        <taxon>Streptophyta</taxon>
        <taxon>Embryophyta</taxon>
        <taxon>Tracheophyta</taxon>
        <taxon>Spermatophyta</taxon>
        <taxon>Magnoliopsida</taxon>
        <taxon>eudicotyledons</taxon>
        <taxon>Gunneridae</taxon>
        <taxon>Pentapetalae</taxon>
        <taxon>rosids</taxon>
        <taxon>fabids</taxon>
        <taxon>Malpighiales</taxon>
        <taxon>Passifloraceae</taxon>
        <taxon>Turnera</taxon>
    </lineage>
</organism>
<dbReference type="EMBL" id="JAKUCV010006511">
    <property type="protein sequence ID" value="KAJ4827029.1"/>
    <property type="molecule type" value="Genomic_DNA"/>
</dbReference>
<dbReference type="Proteomes" id="UP001141552">
    <property type="component" value="Unassembled WGS sequence"/>
</dbReference>